<dbReference type="RefSeq" id="WP_072326882.1">
    <property type="nucleotide sequence ID" value="NZ_FPJW01000010.1"/>
</dbReference>
<evidence type="ECO:0000256" key="1">
    <source>
        <dbReference type="ARBA" id="ARBA00004651"/>
    </source>
</evidence>
<evidence type="ECO:0000259" key="8">
    <source>
        <dbReference type="PROSITE" id="PS50850"/>
    </source>
</evidence>
<name>A0A1K1Z5J8_9GAMM</name>
<comment type="subcellular location">
    <subcellularLocation>
        <location evidence="1">Cell membrane</location>
        <topology evidence="1">Multi-pass membrane protein</topology>
    </subcellularLocation>
</comment>
<evidence type="ECO:0000256" key="4">
    <source>
        <dbReference type="ARBA" id="ARBA00022692"/>
    </source>
</evidence>
<keyword evidence="4 7" id="KW-0812">Transmembrane</keyword>
<dbReference type="InterPro" id="IPR050171">
    <property type="entry name" value="MFS_Transporters"/>
</dbReference>
<feature type="transmembrane region" description="Helical" evidence="7">
    <location>
        <begin position="219"/>
        <end position="239"/>
    </location>
</feature>
<dbReference type="GO" id="GO:0005886">
    <property type="term" value="C:plasma membrane"/>
    <property type="evidence" value="ECO:0007669"/>
    <property type="project" value="UniProtKB-SubCell"/>
</dbReference>
<dbReference type="Gene3D" id="1.20.1250.20">
    <property type="entry name" value="MFS general substrate transporter like domains"/>
    <property type="match status" value="1"/>
</dbReference>
<accession>A0A1K1Z5J8</accession>
<keyword evidence="5 7" id="KW-1133">Transmembrane helix</keyword>
<feature type="transmembrane region" description="Helical" evidence="7">
    <location>
        <begin position="166"/>
        <end position="186"/>
    </location>
</feature>
<evidence type="ECO:0000256" key="7">
    <source>
        <dbReference type="SAM" id="Phobius"/>
    </source>
</evidence>
<protein>
    <submittedName>
        <fullName evidence="9">Predicted arabinose efflux permease, MFS family</fullName>
    </submittedName>
</protein>
<dbReference type="AlphaFoldDB" id="A0A1K1Z5J8"/>
<sequence>MARDALTSVELRAVSGLASLYGLRMLGLFMVLPVMPLLLQEYEGATPLAIGLVIGIYGFTQALLQLPFGWLSDRFGRKPLIYAGLVVFALGSLVAATADSLLMLTLGRALQGAGAIASVLMALLADLTRDERRTQAMATVGISIGLAFIVAMAAGPWLAGWLGLSGLFWLTALLSVFGMLLVWRWVPSPMQQRRHLDAGIDPARLKDVVRHPQLLRLDLSILLLHLLLTGIFLAVPLLLQQAGWTLNQHGWIYLLTMLLGFFTMIPLIIIGEKGRKMKAMLLLAVGLLLVSLLIMTSSLSWLLLPGLWIFFTGFNLLEASLPSLISKQAPVAAKGTAMGVYSTSQFLGAFVGGVAGGWVLTHWDATGVLFGAAVLCGLWLVLLLGFQPPRHLSSRVFSLQVAATELPALREQLLAVPGVVEVVLLAEESAGYLKLDRQQLDEALLDSLLERQG</sequence>
<keyword evidence="6 7" id="KW-0472">Membrane</keyword>
<dbReference type="OrthoDB" id="9764259at2"/>
<dbReference type="Pfam" id="PF07690">
    <property type="entry name" value="MFS_1"/>
    <property type="match status" value="1"/>
</dbReference>
<dbReference type="PROSITE" id="PS50850">
    <property type="entry name" value="MFS"/>
    <property type="match status" value="1"/>
</dbReference>
<dbReference type="SUPFAM" id="SSF103473">
    <property type="entry name" value="MFS general substrate transporter"/>
    <property type="match status" value="1"/>
</dbReference>
<feature type="transmembrane region" description="Helical" evidence="7">
    <location>
        <begin position="45"/>
        <end position="68"/>
    </location>
</feature>
<organism evidence="9 10">
    <name type="scientific">Marinospirillum alkaliphilum DSM 21637</name>
    <dbReference type="NCBI Taxonomy" id="1122209"/>
    <lineage>
        <taxon>Bacteria</taxon>
        <taxon>Pseudomonadati</taxon>
        <taxon>Pseudomonadota</taxon>
        <taxon>Gammaproteobacteria</taxon>
        <taxon>Oceanospirillales</taxon>
        <taxon>Oceanospirillaceae</taxon>
        <taxon>Marinospirillum</taxon>
    </lineage>
</organism>
<evidence type="ECO:0000256" key="2">
    <source>
        <dbReference type="ARBA" id="ARBA00022448"/>
    </source>
</evidence>
<feature type="transmembrane region" description="Helical" evidence="7">
    <location>
        <begin position="366"/>
        <end position="386"/>
    </location>
</feature>
<dbReference type="STRING" id="1122209.SAMN02745752_02550"/>
<feature type="transmembrane region" description="Helical" evidence="7">
    <location>
        <begin position="21"/>
        <end position="39"/>
    </location>
</feature>
<feature type="transmembrane region" description="Helical" evidence="7">
    <location>
        <begin position="251"/>
        <end position="269"/>
    </location>
</feature>
<dbReference type="InterPro" id="IPR011701">
    <property type="entry name" value="MFS"/>
</dbReference>
<proteinExistence type="predicted"/>
<feature type="transmembrane region" description="Helical" evidence="7">
    <location>
        <begin position="140"/>
        <end position="160"/>
    </location>
</feature>
<feature type="transmembrane region" description="Helical" evidence="7">
    <location>
        <begin position="109"/>
        <end position="128"/>
    </location>
</feature>
<evidence type="ECO:0000256" key="6">
    <source>
        <dbReference type="ARBA" id="ARBA00023136"/>
    </source>
</evidence>
<evidence type="ECO:0000256" key="5">
    <source>
        <dbReference type="ARBA" id="ARBA00022989"/>
    </source>
</evidence>
<dbReference type="CDD" id="cd17472">
    <property type="entry name" value="MFS_YajR_like"/>
    <property type="match status" value="1"/>
</dbReference>
<keyword evidence="2" id="KW-0813">Transport</keyword>
<evidence type="ECO:0000313" key="9">
    <source>
        <dbReference type="EMBL" id="SFX69382.1"/>
    </source>
</evidence>
<keyword evidence="3" id="KW-1003">Cell membrane</keyword>
<dbReference type="PANTHER" id="PTHR23517">
    <property type="entry name" value="RESISTANCE PROTEIN MDTM, PUTATIVE-RELATED-RELATED"/>
    <property type="match status" value="1"/>
</dbReference>
<feature type="transmembrane region" description="Helical" evidence="7">
    <location>
        <begin position="338"/>
        <end position="360"/>
    </location>
</feature>
<gene>
    <name evidence="9" type="ORF">SAMN02745752_02550</name>
</gene>
<feature type="transmembrane region" description="Helical" evidence="7">
    <location>
        <begin position="281"/>
        <end position="301"/>
    </location>
</feature>
<evidence type="ECO:0000313" key="10">
    <source>
        <dbReference type="Proteomes" id="UP000182350"/>
    </source>
</evidence>
<evidence type="ECO:0000256" key="3">
    <source>
        <dbReference type="ARBA" id="ARBA00022475"/>
    </source>
</evidence>
<dbReference type="Proteomes" id="UP000182350">
    <property type="component" value="Unassembled WGS sequence"/>
</dbReference>
<feature type="transmembrane region" description="Helical" evidence="7">
    <location>
        <begin position="80"/>
        <end position="103"/>
    </location>
</feature>
<feature type="domain" description="Major facilitator superfamily (MFS) profile" evidence="8">
    <location>
        <begin position="8"/>
        <end position="391"/>
    </location>
</feature>
<dbReference type="PANTHER" id="PTHR23517:SF2">
    <property type="entry name" value="MULTIDRUG RESISTANCE PROTEIN MDTH"/>
    <property type="match status" value="1"/>
</dbReference>
<keyword evidence="10" id="KW-1185">Reference proteome</keyword>
<reference evidence="9 10" key="1">
    <citation type="submission" date="2016-11" db="EMBL/GenBank/DDBJ databases">
        <authorList>
            <person name="Jaros S."/>
            <person name="Januszkiewicz K."/>
            <person name="Wedrychowicz H."/>
        </authorList>
    </citation>
    <scope>NUCLEOTIDE SEQUENCE [LARGE SCALE GENOMIC DNA]</scope>
    <source>
        <strain evidence="9 10">DSM 21637</strain>
    </source>
</reference>
<dbReference type="InterPro" id="IPR036259">
    <property type="entry name" value="MFS_trans_sf"/>
</dbReference>
<dbReference type="InterPro" id="IPR020846">
    <property type="entry name" value="MFS_dom"/>
</dbReference>
<dbReference type="Gene3D" id="3.30.70.100">
    <property type="match status" value="1"/>
</dbReference>
<dbReference type="EMBL" id="FPJW01000010">
    <property type="protein sequence ID" value="SFX69382.1"/>
    <property type="molecule type" value="Genomic_DNA"/>
</dbReference>
<dbReference type="GO" id="GO:0022857">
    <property type="term" value="F:transmembrane transporter activity"/>
    <property type="evidence" value="ECO:0007669"/>
    <property type="project" value="InterPro"/>
</dbReference>